<evidence type="ECO:0000256" key="1">
    <source>
        <dbReference type="SAM" id="MobiDB-lite"/>
    </source>
</evidence>
<dbReference type="PROSITE" id="PS51318">
    <property type="entry name" value="TAT"/>
    <property type="match status" value="1"/>
</dbReference>
<name>A0ABU8WIE4_9BURK</name>
<dbReference type="SUPFAM" id="SSF51445">
    <property type="entry name" value="(Trans)glycosidases"/>
    <property type="match status" value="1"/>
</dbReference>
<dbReference type="Proteomes" id="UP001385892">
    <property type="component" value="Unassembled WGS sequence"/>
</dbReference>
<dbReference type="InterPro" id="IPR017853">
    <property type="entry name" value="GH"/>
</dbReference>
<dbReference type="PANTHER" id="PTHR43576:SF2">
    <property type="entry name" value="INTRACELLULAR EXO-ALPHA-L-ARABINOFURANOSIDASE 2"/>
    <property type="match status" value="1"/>
</dbReference>
<feature type="compositionally biased region" description="Basic and acidic residues" evidence="1">
    <location>
        <begin position="46"/>
        <end position="57"/>
    </location>
</feature>
<gene>
    <name evidence="2" type="ORF">WKW82_11540</name>
</gene>
<evidence type="ECO:0000313" key="3">
    <source>
        <dbReference type="Proteomes" id="UP001385892"/>
    </source>
</evidence>
<dbReference type="InterPro" id="IPR006311">
    <property type="entry name" value="TAT_signal"/>
</dbReference>
<dbReference type="RefSeq" id="WP_340342439.1">
    <property type="nucleotide sequence ID" value="NZ_JBBKZT010000005.1"/>
</dbReference>
<dbReference type="EMBL" id="JBBKZT010000005">
    <property type="protein sequence ID" value="MEJ8847287.1"/>
    <property type="molecule type" value="Genomic_DNA"/>
</dbReference>
<organism evidence="2 3">
    <name type="scientific">Variovorax rhizosphaerae</name>
    <dbReference type="NCBI Taxonomy" id="1836200"/>
    <lineage>
        <taxon>Bacteria</taxon>
        <taxon>Pseudomonadati</taxon>
        <taxon>Pseudomonadota</taxon>
        <taxon>Betaproteobacteria</taxon>
        <taxon>Burkholderiales</taxon>
        <taxon>Comamonadaceae</taxon>
        <taxon>Variovorax</taxon>
    </lineage>
</organism>
<proteinExistence type="predicted"/>
<dbReference type="PANTHER" id="PTHR43576">
    <property type="entry name" value="ALPHA-L-ARABINOFURANOSIDASE C-RELATED"/>
    <property type="match status" value="1"/>
</dbReference>
<keyword evidence="3" id="KW-1185">Reference proteome</keyword>
<sequence length="556" mass="60308">MGHPAYPLTRRAWLARSTLAVGAGGALLLQSPCRASPVDVALPSRLDPRREAGRAEPGHGGPGEAAFAPTRESHAFNVTLDARASGTPVNRRVLGSNVGWVYGGDNMVTADGAFAPAMLAMARRLGPTVLRYPGGTFSDLFHWDAPINEHVFSRERHRTLMDTQRFLELCEAVGAQPLITVNIMTGTADEAARWVAATNVARMTSRITGSRLPRVVYWELGNEPYLKEASRTDVDLLPPEFARRVNLFIRAMRAVDPDIVLGLPLTTDQRAGLPVTPYPGFTRTVLGIVTERFDYVCLHNAYMPFGTQRGMSPSELYWGAAAGALTVKRDFGVMRQLLAELRPKQKLPLAVTEYSALFSLGRGPSDQWTSAPAGAVFLADVLRVFAETPDFLMANHWSLSANGLFGAIHAGAYPRPAFQVLQLMREALQGQRIPAIVQAETVRVARIGQVEAVDAMPLVEVLATRVDADSGRPALRMLVINKDPRRAALGQFNVGPLRTAQARMSLLSAANVFDASDRPDMLVRSESLLDGPANQKLGAHLPPHSVALITVDLPIS</sequence>
<evidence type="ECO:0000313" key="2">
    <source>
        <dbReference type="EMBL" id="MEJ8847287.1"/>
    </source>
</evidence>
<comment type="caution">
    <text evidence="2">The sequence shown here is derived from an EMBL/GenBank/DDBJ whole genome shotgun (WGS) entry which is preliminary data.</text>
</comment>
<dbReference type="Gene3D" id="3.20.20.80">
    <property type="entry name" value="Glycosidases"/>
    <property type="match status" value="1"/>
</dbReference>
<accession>A0ABU8WIE4</accession>
<reference evidence="2 3" key="1">
    <citation type="submission" date="2024-03" db="EMBL/GenBank/DDBJ databases">
        <title>Novel species of the genus Variovorax.</title>
        <authorList>
            <person name="Liu Q."/>
            <person name="Xin Y.-H."/>
        </authorList>
    </citation>
    <scope>NUCLEOTIDE SEQUENCE [LARGE SCALE GENOMIC DNA]</scope>
    <source>
        <strain evidence="2 3">KACC 18900</strain>
    </source>
</reference>
<feature type="region of interest" description="Disordered" evidence="1">
    <location>
        <begin position="44"/>
        <end position="69"/>
    </location>
</feature>
<protein>
    <recommendedName>
        <fullName evidence="4">Alpha-L-arabinofuranosidase</fullName>
    </recommendedName>
</protein>
<evidence type="ECO:0008006" key="4">
    <source>
        <dbReference type="Google" id="ProtNLM"/>
    </source>
</evidence>